<feature type="domain" description="CHY-type" evidence="9">
    <location>
        <begin position="2463"/>
        <end position="2536"/>
    </location>
</feature>
<comment type="caution">
    <text evidence="11">The sequence shown here is derived from an EMBL/GenBank/DDBJ whole genome shotgun (WGS) entry which is preliminary data.</text>
</comment>
<evidence type="ECO:0000256" key="1">
    <source>
        <dbReference type="ARBA" id="ARBA00022723"/>
    </source>
</evidence>
<feature type="coiled-coil region" evidence="5">
    <location>
        <begin position="2412"/>
        <end position="2455"/>
    </location>
</feature>
<keyword evidence="1" id="KW-0479">Metal-binding</keyword>
<dbReference type="Pfam" id="PF01048">
    <property type="entry name" value="PNP_UDP_1"/>
    <property type="match status" value="1"/>
</dbReference>
<accession>A0ABN8NWD0</accession>
<dbReference type="InterPro" id="IPR037275">
    <property type="entry name" value="Znf_CTCHY_sf"/>
</dbReference>
<dbReference type="PROSITE" id="PS50089">
    <property type="entry name" value="ZF_RING_2"/>
    <property type="match status" value="1"/>
</dbReference>
<evidence type="ECO:0000256" key="2">
    <source>
        <dbReference type="ARBA" id="ARBA00022771"/>
    </source>
</evidence>
<dbReference type="PANTHER" id="PTHR21319">
    <property type="entry name" value="RING FINGER AND CHY ZINC FINGER DOMAIN-CONTAINING PROTEIN 1"/>
    <property type="match status" value="1"/>
</dbReference>
<reference evidence="11 12" key="1">
    <citation type="submission" date="2022-05" db="EMBL/GenBank/DDBJ databases">
        <authorList>
            <consortium name="Genoscope - CEA"/>
            <person name="William W."/>
        </authorList>
    </citation>
    <scope>NUCLEOTIDE SEQUENCE [LARGE SCALE GENOMIC DNA]</scope>
</reference>
<dbReference type="Proteomes" id="UP001159405">
    <property type="component" value="Unassembled WGS sequence"/>
</dbReference>
<feature type="region of interest" description="Disordered" evidence="6">
    <location>
        <begin position="934"/>
        <end position="962"/>
    </location>
</feature>
<dbReference type="InterPro" id="IPR037274">
    <property type="entry name" value="Znf_CHY_sf"/>
</dbReference>
<dbReference type="SUPFAM" id="SSF47986">
    <property type="entry name" value="DEATH domain"/>
    <property type="match status" value="1"/>
</dbReference>
<dbReference type="InterPro" id="IPR013083">
    <property type="entry name" value="Znf_RING/FYVE/PHD"/>
</dbReference>
<evidence type="ECO:0000259" key="10">
    <source>
        <dbReference type="PROSITE" id="PS51270"/>
    </source>
</evidence>
<evidence type="ECO:0000256" key="4">
    <source>
        <dbReference type="PROSITE-ProRule" id="PRU00601"/>
    </source>
</evidence>
<dbReference type="Pfam" id="PF13424">
    <property type="entry name" value="TPR_12"/>
    <property type="match status" value="1"/>
</dbReference>
<dbReference type="PROSITE" id="PS51266">
    <property type="entry name" value="ZF_CHY"/>
    <property type="match status" value="1"/>
</dbReference>
<evidence type="ECO:0000313" key="12">
    <source>
        <dbReference type="Proteomes" id="UP001159405"/>
    </source>
</evidence>
<feature type="region of interest" description="Disordered" evidence="6">
    <location>
        <begin position="1793"/>
        <end position="1831"/>
    </location>
</feature>
<dbReference type="SUPFAM" id="SSF161219">
    <property type="entry name" value="CHY zinc finger-like"/>
    <property type="match status" value="1"/>
</dbReference>
<dbReference type="InterPro" id="IPR000845">
    <property type="entry name" value="Nucleoside_phosphorylase_d"/>
</dbReference>
<evidence type="ECO:0000259" key="8">
    <source>
        <dbReference type="PROSITE" id="PS50168"/>
    </source>
</evidence>
<dbReference type="SUPFAM" id="SSF48452">
    <property type="entry name" value="TPR-like"/>
    <property type="match status" value="2"/>
</dbReference>
<feature type="compositionally biased region" description="Polar residues" evidence="6">
    <location>
        <begin position="1797"/>
        <end position="1817"/>
    </location>
</feature>
<dbReference type="InterPro" id="IPR001841">
    <property type="entry name" value="Znf_RING"/>
</dbReference>
<evidence type="ECO:0000256" key="3">
    <source>
        <dbReference type="ARBA" id="ARBA00022833"/>
    </source>
</evidence>
<proteinExistence type="predicted"/>
<evidence type="ECO:0000256" key="5">
    <source>
        <dbReference type="SAM" id="Coils"/>
    </source>
</evidence>
<feature type="compositionally biased region" description="Low complexity" evidence="6">
    <location>
        <begin position="1464"/>
        <end position="1479"/>
    </location>
</feature>
<dbReference type="Gene3D" id="3.30.40.10">
    <property type="entry name" value="Zinc/RING finger domain, C3HC4 (zinc finger)"/>
    <property type="match status" value="1"/>
</dbReference>
<evidence type="ECO:0000259" key="7">
    <source>
        <dbReference type="PROSITE" id="PS50089"/>
    </source>
</evidence>
<dbReference type="SUPFAM" id="SSF53167">
    <property type="entry name" value="Purine and uridine phosphorylases"/>
    <property type="match status" value="1"/>
</dbReference>
<evidence type="ECO:0000259" key="9">
    <source>
        <dbReference type="PROSITE" id="PS51266"/>
    </source>
</evidence>
<sequence>MASGGDLPQLCADLPSLHDVQLTAKQPELPVDILLLTVANSEFLACYQQLKDPFRCWFDALGHVYFENVRKVQGERLKVALVKCCSAGSGPGGSLITVKNAAKVLRPKAVISVGTCCGLNSKKTKLGDVVVSSKLRKCASKEVTEHQAQSSGNCHVSRCFYDVIKNFVDGWKAPLKNSEAQEVKVHLGELLSGPEVVRHELQCKELAELYPEAVAFEMEGEGIFAAAFDLQIEWLIVKGISHFGDSAQLNEESWQVFASVMAASLVAHILSDPCVIHSWPHFEEPSSELLAEFFSIPEESGEQLVAIIRDLEWQDTEKRMEGLSNLKDRDMPAVDDINPSEKNFKALVERVWNSSKQWSDYQSEFIVFTCQGNGVFNLMNCLAILSFFAFVKVATKSLEVIQTLAGQYKHHPGFGVVINNLGVMFCEKALFEKSAECFVVAKSCFDLQGDHLRVAAVSLNQAVLYKTIGDYKKAQRLCSEIAAVYCHKFEIKEKNVHLLVKVLIRTADMLKELEDYVTFYKFLRICAHFDFAGVSVPISLVLAGQLIKLQLKEETSRNAVAKEVTDFSYYLLMLLDNPNAELMNTDIIRVVINVAKIHRKNGYPDEACNLLKKLQNAFLFVHAGKTSLYGSLLYQIGCFFITCEKFSEASIALRQAVNILMSYFGQEHYAVACCMSTLGSCFLLMGNYKEALKHLNEALVKFTNLNPNHPEVGKILQALSFLKIEEKYFQRAWGTMKEALDIFVSTCGELSPMTATGYFQSAMFLLKENSLWNFAREKLVTAIDIFLRLGLKPHHSFVIACRSLLGVLQLSLRDREGAEKSFEGVEQQLDINSESWTKTRIIYSPLVHLLVPSLAVDIDRSFDLCAKVVALVNLVHLKTGDDRYRHLALLINYLEGHKTEELQIKDFAGQDVFHILHRSPVFAKPVVCILSSHPKPASSESGEQMGNHPVSDTKEPDEQSEGSQMFLSSVNNKYFVLCLRVPHNIQEDISFLASALQKSVLTLFLQQSFRKDFVERDDLYREMTIPTLNIHFLWRLIDCLPLLVELELSDLQECDNFDYLNSWESSLKSTKQSIQVSYLSSECSNQREAMFVFDRLTQRLHEKLTLSTDLGVVVSHVSPAQNVASLVIEKLGKSFISIAVEKKFLIVKCCSLKDSDLERVCSLVQEALESTMESSAFSINLEQSSWFLGQGSCCELSRENCSSDMSSGLFCSDSTLERSDSPCSDIRDPQSVLKMHTVDVLQGMDVEIKPTVSHTSSNLPTDVDINLCLLEYLLRQAKCEATTEKTLQNSYITSSSSDSCASDVQVNENSPVSSEQTSVSENNYSFPESDDSFTPTKSLPDSLSSVRSIKESNAPLTLDQSDSEVSSYRHLSNEEGSCDPDTREAKQLEDVHQLQSSVAEFNSVSSEENSIFPVDQKTGVQDVHTNTESNVANSNMLLDNQAGHLDLYQHQKQGPSVERHESISRPSSAASSEGSGLETASGDFENVLAASRKKCFELQLEIKQLEEQLKQSEEEKQKLQVDLGKHLFLEEKGKRHGRLLGGAALLHESGYSLHSRLLEISDSLSLEEVKKIKFLVKSKVSGFRLARITEAFELFEELETNGVFPCHYIASLLAGIQRYDLAEKLGIQLPSTAAKHAVCMYRPFNVFFNRPFYSCGLSILAFEWTSIPALFSPVTVKWAILDKDQLAKMYLKISKVVKLESDIMSSLAYFPSGSDILSGQSLSASGNRLPGHVENLPKLTSVKDYSLEVQLNRHGRKHVEGNGVFTRVSIRGDSMQLQGVEENDKSFTTAEAEVEQDNNSSLGFSENSRETNTYTAVSSESEKSSNSSMKSALSAEEFPQFPTLTSDGYLSSSNDSSLLSSSFEQTAVVADSSCTLQSSAVDTTDGSPILTTLSSKAYRNQEISVDIDPNVAYTKEQTERSLKFHYADVECDGSPIVASCQSYSAYSYSENNECYVANGEDELFDKATEKSEWKEIEEEKDFVDSCDGTIRTVHSGRSADTGTDSSDSFVGQIVGTQSVASGGNLPLTQQGTSSTAGRVLRTQSSAETDWERLGARPKEVQRSDVQPKPTEPVVYITDGLAGDFLARHTQDKSLHDSIYQNDGASLFNDFPSQGTSFIDGGDISQSSRAQAYFGDCQVASRAEPFIGTGNSLVSGSNRHLGGPSNAELFSDNSPSRLGNDLFSLHSNYLSRNTSTAANSYSLQSDFVHSSHRFAGVDHFDGQTYLPSAPQTPYPPMASDPVLNSYPGMTGSSLADPSRTGAALTLPGDPVHNAPRFNSFLSEQLTDPTPDANRFTGDDNASAFISNQDTDEPAQKTNLALGNSRTTTVNVEDDANSAARYQLDNSTTFNSVLATRSTRDTSVLEPRPGDADNNRVSVLNNTDFGTDSIEASDNSLLALERRVAEACALVERVLREREEREQFGREIERKEQLIREQRARERREREERELREAENWPQEQEAINARSQWLCEHYQRHCRVRFPCCTQFYPCHRCHNISKACDNEEAKACHATHLKCSHCQHEQEIGEDSAKCRKCGGKMSAYFCAICKHFTSVDKNPYHCEKCGICRIHQDKSFHCEVCNVCLDKRLEGNHKCRPDSGHDECCICLEDAFSGCQILPCSHKVHRECAIAMIQNGIRTCPICRHPLYSQSRE</sequence>
<dbReference type="SMART" id="SM00184">
    <property type="entry name" value="RING"/>
    <property type="match status" value="1"/>
</dbReference>
<feature type="coiled-coil region" evidence="5">
    <location>
        <begin position="1488"/>
        <end position="1522"/>
    </location>
</feature>
<dbReference type="PANTHER" id="PTHR21319:SF53">
    <property type="entry name" value="RING FINGER AND CHY ZINC FINGER DOMAIN-CONTAINING PROTEIN 1"/>
    <property type="match status" value="1"/>
</dbReference>
<dbReference type="SUPFAM" id="SSF161245">
    <property type="entry name" value="Zinc hairpin stack"/>
    <property type="match status" value="1"/>
</dbReference>
<dbReference type="InterPro" id="IPR011029">
    <property type="entry name" value="DEATH-like_dom_sf"/>
</dbReference>
<feature type="compositionally biased region" description="Polar residues" evidence="6">
    <location>
        <begin position="1304"/>
        <end position="1347"/>
    </location>
</feature>
<dbReference type="Gene3D" id="3.40.50.1580">
    <property type="entry name" value="Nucleoside phosphorylase domain"/>
    <property type="match status" value="1"/>
</dbReference>
<keyword evidence="2 4" id="KW-0863">Zinc-finger</keyword>
<feature type="compositionally biased region" description="Polar residues" evidence="6">
    <location>
        <begin position="2021"/>
        <end position="2047"/>
    </location>
</feature>
<protein>
    <submittedName>
        <fullName evidence="11">Uncharacterized protein</fullName>
    </submittedName>
</protein>
<feature type="region of interest" description="Disordered" evidence="6">
    <location>
        <begin position="1290"/>
        <end position="1386"/>
    </location>
</feature>
<dbReference type="Gene3D" id="1.25.40.10">
    <property type="entry name" value="Tetratricopeptide repeat domain"/>
    <property type="match status" value="3"/>
</dbReference>
<dbReference type="Pfam" id="PF05495">
    <property type="entry name" value="zf-CHY"/>
    <property type="match status" value="1"/>
</dbReference>
<keyword evidence="5" id="KW-0175">Coiled coil</keyword>
<keyword evidence="12" id="KW-1185">Reference proteome</keyword>
<evidence type="ECO:0000313" key="11">
    <source>
        <dbReference type="EMBL" id="CAH3124861.1"/>
    </source>
</evidence>
<dbReference type="InterPro" id="IPR011990">
    <property type="entry name" value="TPR-like_helical_dom_sf"/>
</dbReference>
<dbReference type="InterPro" id="IPR017921">
    <property type="entry name" value="Znf_CTCHY"/>
</dbReference>
<dbReference type="PROSITE" id="PS50168">
    <property type="entry name" value="DED"/>
    <property type="match status" value="1"/>
</dbReference>
<feature type="domain" description="DED" evidence="8">
    <location>
        <begin position="1552"/>
        <end position="1627"/>
    </location>
</feature>
<gene>
    <name evidence="11" type="ORF">PLOB_00031436</name>
</gene>
<feature type="compositionally biased region" description="Low complexity" evidence="6">
    <location>
        <begin position="1290"/>
        <end position="1302"/>
    </location>
</feature>
<dbReference type="Gene3D" id="1.10.533.10">
    <property type="entry name" value="Death Domain, Fas"/>
    <property type="match status" value="1"/>
</dbReference>
<feature type="region of interest" description="Disordered" evidence="6">
    <location>
        <begin position="2021"/>
        <end position="2048"/>
    </location>
</feature>
<feature type="domain" description="CTCHY-type" evidence="10">
    <location>
        <begin position="2538"/>
        <end position="2600"/>
    </location>
</feature>
<dbReference type="SUPFAM" id="SSF57850">
    <property type="entry name" value="RING/U-box"/>
    <property type="match status" value="1"/>
</dbReference>
<name>A0ABN8NWD0_9CNID</name>
<evidence type="ECO:0000256" key="6">
    <source>
        <dbReference type="SAM" id="MobiDB-lite"/>
    </source>
</evidence>
<dbReference type="InterPro" id="IPR035994">
    <property type="entry name" value="Nucleoside_phosphorylase_sf"/>
</dbReference>
<feature type="domain" description="RING-type" evidence="7">
    <location>
        <begin position="2601"/>
        <end position="2641"/>
    </location>
</feature>
<dbReference type="PROSITE" id="PS51270">
    <property type="entry name" value="ZF_CTCHY"/>
    <property type="match status" value="1"/>
</dbReference>
<dbReference type="Pfam" id="PF01335">
    <property type="entry name" value="DED"/>
    <property type="match status" value="1"/>
</dbReference>
<feature type="region of interest" description="Disordered" evidence="6">
    <location>
        <begin position="1451"/>
        <end position="1479"/>
    </location>
</feature>
<keyword evidence="3" id="KW-0862">Zinc</keyword>
<dbReference type="CDD" id="cd16448">
    <property type="entry name" value="RING-H2"/>
    <property type="match status" value="1"/>
</dbReference>
<dbReference type="InterPro" id="IPR001875">
    <property type="entry name" value="DED_dom"/>
</dbReference>
<dbReference type="InterPro" id="IPR008913">
    <property type="entry name" value="Znf_CHY"/>
</dbReference>
<feature type="compositionally biased region" description="Polar residues" evidence="6">
    <location>
        <begin position="1354"/>
        <end position="1370"/>
    </location>
</feature>
<organism evidence="11 12">
    <name type="scientific">Porites lobata</name>
    <dbReference type="NCBI Taxonomy" id="104759"/>
    <lineage>
        <taxon>Eukaryota</taxon>
        <taxon>Metazoa</taxon>
        <taxon>Cnidaria</taxon>
        <taxon>Anthozoa</taxon>
        <taxon>Hexacorallia</taxon>
        <taxon>Scleractinia</taxon>
        <taxon>Fungiina</taxon>
        <taxon>Poritidae</taxon>
        <taxon>Porites</taxon>
    </lineage>
</organism>
<dbReference type="EMBL" id="CALNXK010000040">
    <property type="protein sequence ID" value="CAH3124861.1"/>
    <property type="molecule type" value="Genomic_DNA"/>
</dbReference>